<evidence type="ECO:0000313" key="3">
    <source>
        <dbReference type="EMBL" id="MEO1781766.1"/>
    </source>
</evidence>
<name>A0ABV0F3R2_9ENTE</name>
<feature type="transmembrane region" description="Helical" evidence="1">
    <location>
        <begin position="12"/>
        <end position="31"/>
    </location>
</feature>
<reference evidence="3" key="2">
    <citation type="submission" date="2024-02" db="EMBL/GenBank/DDBJ databases">
        <title>The Genome Sequence of Enterococcus diestrammenae JM9A.</title>
        <authorList>
            <person name="Earl A."/>
            <person name="Manson A."/>
            <person name="Gilmore M."/>
            <person name="Sanders J."/>
            <person name="Shea T."/>
            <person name="Howe W."/>
            <person name="Livny J."/>
            <person name="Cuomo C."/>
            <person name="Neafsey D."/>
            <person name="Birren B."/>
        </authorList>
    </citation>
    <scope>NUCLEOTIDE SEQUENCE</scope>
    <source>
        <strain evidence="3">JM9A</strain>
    </source>
</reference>
<dbReference type="SUPFAM" id="SSF52266">
    <property type="entry name" value="SGNH hydrolase"/>
    <property type="match status" value="1"/>
</dbReference>
<dbReference type="PANTHER" id="PTHR30383">
    <property type="entry name" value="THIOESTERASE 1/PROTEASE 1/LYSOPHOSPHOLIPASE L1"/>
    <property type="match status" value="1"/>
</dbReference>
<proteinExistence type="predicted"/>
<dbReference type="Gene3D" id="3.40.50.1110">
    <property type="entry name" value="SGNH hydrolase"/>
    <property type="match status" value="1"/>
</dbReference>
<dbReference type="InterPro" id="IPR051532">
    <property type="entry name" value="Ester_Hydrolysis_Enzymes"/>
</dbReference>
<keyword evidence="1" id="KW-0472">Membrane</keyword>
<evidence type="ECO:0000259" key="2">
    <source>
        <dbReference type="Pfam" id="PF13472"/>
    </source>
</evidence>
<reference evidence="3" key="1">
    <citation type="submission" date="2016-06" db="EMBL/GenBank/DDBJ databases">
        <authorList>
            <person name="Van Tyne D."/>
        </authorList>
    </citation>
    <scope>NUCLEOTIDE SEQUENCE</scope>
    <source>
        <strain evidence="3">JM9A</strain>
    </source>
</reference>
<dbReference type="PANTHER" id="PTHR30383:SF27">
    <property type="entry name" value="SPORE GERMINATION LIPASE LIPC"/>
    <property type="match status" value="1"/>
</dbReference>
<dbReference type="Pfam" id="PF13472">
    <property type="entry name" value="Lipase_GDSL_2"/>
    <property type="match status" value="1"/>
</dbReference>
<dbReference type="CDD" id="cd04506">
    <property type="entry name" value="SGNH_hydrolase_YpmR_like"/>
    <property type="match status" value="1"/>
</dbReference>
<accession>A0ABV0F3R2</accession>
<gene>
    <name evidence="3" type="ORF">BAU18_001354</name>
</gene>
<evidence type="ECO:0000313" key="4">
    <source>
        <dbReference type="Proteomes" id="UP001429357"/>
    </source>
</evidence>
<dbReference type="RefSeq" id="WP_161868481.1">
    <property type="nucleotide sequence ID" value="NZ_MAEI02000001.1"/>
</dbReference>
<keyword evidence="1" id="KW-0812">Transmembrane</keyword>
<dbReference type="InterPro" id="IPR013830">
    <property type="entry name" value="SGNH_hydro"/>
</dbReference>
<dbReference type="EMBL" id="MAEI02000001">
    <property type="protein sequence ID" value="MEO1781766.1"/>
    <property type="molecule type" value="Genomic_DNA"/>
</dbReference>
<protein>
    <recommendedName>
        <fullName evidence="2">SGNH hydrolase-type esterase domain-containing protein</fullName>
    </recommendedName>
</protein>
<organism evidence="3 4">
    <name type="scientific">Enterococcus diestrammenae</name>
    <dbReference type="NCBI Taxonomy" id="1155073"/>
    <lineage>
        <taxon>Bacteria</taxon>
        <taxon>Bacillati</taxon>
        <taxon>Bacillota</taxon>
        <taxon>Bacilli</taxon>
        <taxon>Lactobacillales</taxon>
        <taxon>Enterococcaceae</taxon>
        <taxon>Enterococcus</taxon>
    </lineage>
</organism>
<comment type="caution">
    <text evidence="3">The sequence shown here is derived from an EMBL/GenBank/DDBJ whole genome shotgun (WGS) entry which is preliminary data.</text>
</comment>
<keyword evidence="4" id="KW-1185">Reference proteome</keyword>
<evidence type="ECO:0000256" key="1">
    <source>
        <dbReference type="SAM" id="Phobius"/>
    </source>
</evidence>
<dbReference type="Proteomes" id="UP001429357">
    <property type="component" value="Unassembled WGS sequence"/>
</dbReference>
<keyword evidence="1" id="KW-1133">Transmembrane helix</keyword>
<sequence>MLKISRGGNLLRWGIQFLILIVATLVVYIVMDQGFPPAKPLLQPVASKQADKDRKQQLHYVAVGDSLTEGIGDQTKRGGFVPIVAEDIQSRYQLQTIEVDNFGISGERSDQILKRVKQDQDLRNNLQDADFVTITVGGNDLMKVIRNSFFELTMKKFNKPRARYQERVTEIITEIRSLNSTVPIYTLGIYNPFYLNFPEITDMQQVVDDWNEATEVATRQFPKSYFIPINDLLYQGLDQEVGVASNLTSSEEAKTTGEDETDIGRVDNDVLYDEDKFHPNNIGYQLMANAVRDQLIATQNEWLKQGNEDSNE</sequence>
<feature type="domain" description="SGNH hydrolase-type esterase" evidence="2">
    <location>
        <begin position="62"/>
        <end position="286"/>
    </location>
</feature>
<dbReference type="InterPro" id="IPR036514">
    <property type="entry name" value="SGNH_hydro_sf"/>
</dbReference>